<feature type="region of interest" description="Disordered" evidence="1">
    <location>
        <begin position="614"/>
        <end position="645"/>
    </location>
</feature>
<dbReference type="Pfam" id="PF04059">
    <property type="entry name" value="RRM_2"/>
    <property type="match status" value="1"/>
</dbReference>
<comment type="caution">
    <text evidence="3">The sequence shown here is derived from an EMBL/GenBank/DDBJ whole genome shotgun (WGS) entry which is preliminary data.</text>
</comment>
<evidence type="ECO:0000259" key="2">
    <source>
        <dbReference type="Pfam" id="PF04059"/>
    </source>
</evidence>
<feature type="region of interest" description="Disordered" evidence="1">
    <location>
        <begin position="935"/>
        <end position="1030"/>
    </location>
</feature>
<dbReference type="Proteomes" id="UP000591131">
    <property type="component" value="Unassembled WGS sequence"/>
</dbReference>
<feature type="compositionally biased region" description="Pro residues" evidence="1">
    <location>
        <begin position="629"/>
        <end position="640"/>
    </location>
</feature>
<dbReference type="CDD" id="cd12277">
    <property type="entry name" value="RRM3_MEI2_EAR1_like"/>
    <property type="match status" value="1"/>
</dbReference>
<feature type="compositionally biased region" description="Gly residues" evidence="1">
    <location>
        <begin position="1021"/>
        <end position="1030"/>
    </location>
</feature>
<protein>
    <recommendedName>
        <fullName evidence="2">Mei2-like C-terminal RNA recognition motif domain-containing protein</fullName>
    </recommendedName>
</protein>
<feature type="region of interest" description="Disordered" evidence="1">
    <location>
        <begin position="321"/>
        <end position="414"/>
    </location>
</feature>
<keyword evidence="4" id="KW-1185">Reference proteome</keyword>
<feature type="compositionally biased region" description="Low complexity" evidence="1">
    <location>
        <begin position="997"/>
        <end position="1014"/>
    </location>
</feature>
<reference evidence="3 4" key="1">
    <citation type="submission" date="2020-04" db="EMBL/GenBank/DDBJ databases">
        <title>Perkinsus chesapeaki whole genome sequence.</title>
        <authorList>
            <person name="Bogema D.R."/>
        </authorList>
    </citation>
    <scope>NUCLEOTIDE SEQUENCE [LARGE SCALE GENOMIC DNA]</scope>
    <source>
        <strain evidence="3">ATCC PRA-425</strain>
    </source>
</reference>
<proteinExistence type="predicted"/>
<feature type="domain" description="Mei2-like C-terminal RNA recognition motif" evidence="2">
    <location>
        <begin position="787"/>
        <end position="906"/>
    </location>
</feature>
<feature type="compositionally biased region" description="Low complexity" evidence="1">
    <location>
        <begin position="335"/>
        <end position="344"/>
    </location>
</feature>
<feature type="compositionally biased region" description="Low complexity" evidence="1">
    <location>
        <begin position="393"/>
        <end position="403"/>
    </location>
</feature>
<name>A0A7J6LBM8_PERCH</name>
<dbReference type="InterPro" id="IPR035979">
    <property type="entry name" value="RBD_domain_sf"/>
</dbReference>
<dbReference type="SUPFAM" id="SSF54928">
    <property type="entry name" value="RNA-binding domain, RBD"/>
    <property type="match status" value="1"/>
</dbReference>
<dbReference type="AlphaFoldDB" id="A0A7J6LBM8"/>
<organism evidence="3 4">
    <name type="scientific">Perkinsus chesapeaki</name>
    <name type="common">Clam parasite</name>
    <name type="synonym">Perkinsus andrewsi</name>
    <dbReference type="NCBI Taxonomy" id="330153"/>
    <lineage>
        <taxon>Eukaryota</taxon>
        <taxon>Sar</taxon>
        <taxon>Alveolata</taxon>
        <taxon>Perkinsozoa</taxon>
        <taxon>Perkinsea</taxon>
        <taxon>Perkinsida</taxon>
        <taxon>Perkinsidae</taxon>
        <taxon>Perkinsus</taxon>
    </lineage>
</organism>
<dbReference type="EMBL" id="JAAPAO010000584">
    <property type="protein sequence ID" value="KAF4656667.1"/>
    <property type="molecule type" value="Genomic_DNA"/>
</dbReference>
<feature type="region of interest" description="Disordered" evidence="1">
    <location>
        <begin position="488"/>
        <end position="520"/>
    </location>
</feature>
<evidence type="ECO:0000313" key="4">
    <source>
        <dbReference type="Proteomes" id="UP000591131"/>
    </source>
</evidence>
<feature type="compositionally biased region" description="Low complexity" evidence="1">
    <location>
        <begin position="495"/>
        <end position="508"/>
    </location>
</feature>
<feature type="compositionally biased region" description="Low complexity" evidence="1">
    <location>
        <begin position="971"/>
        <end position="989"/>
    </location>
</feature>
<evidence type="ECO:0000313" key="3">
    <source>
        <dbReference type="EMBL" id="KAF4656667.1"/>
    </source>
</evidence>
<dbReference type="GO" id="GO:0003676">
    <property type="term" value="F:nucleic acid binding"/>
    <property type="evidence" value="ECO:0007669"/>
    <property type="project" value="InterPro"/>
</dbReference>
<dbReference type="OrthoDB" id="446513at2759"/>
<evidence type="ECO:0000256" key="1">
    <source>
        <dbReference type="SAM" id="MobiDB-lite"/>
    </source>
</evidence>
<sequence>MSGKRKELIIGLSSPASAVALCSYFDTFGDIECLDLSGMYEADTSNTAAARIRYFDNRAPILAMNHLKGVSILAPKVVEVDPLSTGAPESISISDVSLSASSAKSSGEVNISNLRWKVGETLGCCEKFGDIDLINGEPVAGLPYKPNSESMALTVTFYDKRAADNFLRVLKSVKGKRRASENLSDRAWENKEAGEETFTRRTTVPAMTAGKLNPVAAQLASLAGDHGEVSSFPQSDAIRLAAARHVTEGTAAASSSSEANPALYADYSGSPRDGFQFGPASLAETVAVIIATSQKSGKQLELSVAERKGMVCETLREWGKPFIPDDMKNIPPAPAGEAASSPKSADTKEDDVNDDDAGKDAMSDVPKCTSSSQPSDAGGGSVNPAAQREATEGGQPIQQQQQRGDYDPPPPSMTTPVYLALGLGRPVPLSTLAIFFESFGEAESLDCSRMLTEVSDPYAVYLSFFDRRVTEAVYSRFGDASVEEPRCAAISRAGSSSSSSPMQQQQHPTSPPESTPSKEVPPTVEVIAITSCRIESSKFYPTTDPRLVDITHLCWSLPEAIQCCSEFGALASVNGGPLAASPSGSSEICQQVEFFDSRSADAFRGAIKVLEGEGPISGVEEGGEGSVPEEPPMTMSPPPAAAASMVATQQPLISVTSALEEGLPLSPQQQPPPHPSPLEAMPAQLASMVGMADFMPTAGKVCGPDAAIDAFSSYTIVPGTSSSSSSSPAAAATAAVASLMSSLAGAQTSPNATALSTLAQMTTGGFEGAMQQQQTTEAEHEGSVNATTVMVRNIPPAYTSSKLLQEILETLLENSAEDELAAVNASVSAPFGIDFVYLPFNLKNRAGVSYGFVNLATPEDLQRFYDRFNQHIWRSGMSRAHNGGERKPCEMSSARLQGQQALIEAFVNRLHAKSEHIPLPARPLIYDPTAAFTKQSHTSPSALAASPPPPVPTIPRSFQQQRQRHHHHPRQQQQQGWPSSPSFSGFRSQAPISPSKRSSPGGPTGGQRPPRSTTVSPRHPPGGGQQVFPR</sequence>
<dbReference type="InterPro" id="IPR007201">
    <property type="entry name" value="Mei2-like_Rrm_C"/>
</dbReference>
<accession>A0A7J6LBM8</accession>
<gene>
    <name evidence="3" type="ORF">FOL47_008820</name>
</gene>